<gene>
    <name evidence="1" type="ORF">J2Y00_000340</name>
</gene>
<proteinExistence type="predicted"/>
<dbReference type="AlphaFoldDB" id="A0AAE3X8Y7"/>
<dbReference type="InterPro" id="IPR011989">
    <property type="entry name" value="ARM-like"/>
</dbReference>
<evidence type="ECO:0000313" key="2">
    <source>
        <dbReference type="Proteomes" id="UP001185331"/>
    </source>
</evidence>
<dbReference type="Proteomes" id="UP001185331">
    <property type="component" value="Unassembled WGS sequence"/>
</dbReference>
<dbReference type="SUPFAM" id="SSF48371">
    <property type="entry name" value="ARM repeat"/>
    <property type="match status" value="1"/>
</dbReference>
<organism evidence="1 2">
    <name type="scientific">Deinococcus soli</name>
    <name type="common">ex Cha et al. 2016</name>
    <dbReference type="NCBI Taxonomy" id="1309411"/>
    <lineage>
        <taxon>Bacteria</taxon>
        <taxon>Thermotogati</taxon>
        <taxon>Deinococcota</taxon>
        <taxon>Deinococci</taxon>
        <taxon>Deinococcales</taxon>
        <taxon>Deinococcaceae</taxon>
        <taxon>Deinococcus</taxon>
    </lineage>
</organism>
<dbReference type="InterPro" id="IPR004830">
    <property type="entry name" value="LRR_variant"/>
</dbReference>
<sequence length="691" mass="76766">MSVFPQGFTRRLHRAGVARVQFAYHWHSDERQFELEVLGEDGQALTLPPELEGEIREAVWNADLGTFGTYLWDLASGEVVPFGQLTYLTGDVLGGTYQVTFTGDPEETLAARITPDPRRVQVDAWVTSPDPQIREAVAGNRSVPDDWVTPLHGDLDPSVSWTMRDRPHRTLPLSKQQKEAGNPATLPRALDTLARSGWAQVRRAVAANPSTPGRTLADLAGDPEWRVRLAVLTNLSVGDDVRSALLAFFSGADVTLRRLTAREEPISPDLMSMYAADPDPTVRAAVMGRPDLPGDLLQKMKSDPHRLVQETLTCRPENGLEEEDPFDESWPPEEQWRVAQMPGNGELWGRHDLQMLALAPNLLPELRALFLTQPGMYWALLCRDDVTDDEVLHMASSGPANEWVVRLPDRTFPPAFFRTLLPQLNESEQRALVTRSDLPADVREELLTHGSPAVRASMAEKGALDEPLARRLAADPLDWVAEMLLRNPTLPPAVAREVLTRLGPGALNPFIHTKESLPPELLGVYAEVATGDVLVNLAANPGTPPLPIIEQLRALGADGILPLLSDPTTPPGMLARLVGTEHDLLLVRHPNFTADHLHALITQSVRRHRFWNSSYGDEHRRITELLHVMLSSPLMTSDLWDTLVTTQHLNGEQRAMIASRTDLPEFIAHRLKEDPVQAVARAVRRDLWPDL</sequence>
<name>A0AAE3X8Y7_9DEIO</name>
<dbReference type="Gene3D" id="1.25.10.10">
    <property type="entry name" value="Leucine-rich Repeat Variant"/>
    <property type="match status" value="2"/>
</dbReference>
<evidence type="ECO:0000313" key="1">
    <source>
        <dbReference type="EMBL" id="MDR6216791.1"/>
    </source>
</evidence>
<comment type="caution">
    <text evidence="1">The sequence shown here is derived from an EMBL/GenBank/DDBJ whole genome shotgun (WGS) entry which is preliminary data.</text>
</comment>
<reference evidence="1" key="1">
    <citation type="submission" date="2023-07" db="EMBL/GenBank/DDBJ databases">
        <title>Sorghum-associated microbial communities from plants grown in Nebraska, USA.</title>
        <authorList>
            <person name="Schachtman D."/>
        </authorList>
    </citation>
    <scope>NUCLEOTIDE SEQUENCE</scope>
    <source>
        <strain evidence="1">BE330</strain>
    </source>
</reference>
<dbReference type="EMBL" id="JAVDQK010000001">
    <property type="protein sequence ID" value="MDR6216791.1"/>
    <property type="molecule type" value="Genomic_DNA"/>
</dbReference>
<dbReference type="Pfam" id="PF01816">
    <property type="entry name" value="LRV"/>
    <property type="match status" value="1"/>
</dbReference>
<accession>A0AAE3X8Y7</accession>
<dbReference type="InterPro" id="IPR016024">
    <property type="entry name" value="ARM-type_fold"/>
</dbReference>
<protein>
    <submittedName>
        <fullName evidence="1">Uncharacterized protein</fullName>
    </submittedName>
</protein>
<dbReference type="RefSeq" id="WP_309850927.1">
    <property type="nucleotide sequence ID" value="NZ_JAVDQJ010000002.1"/>
</dbReference>